<evidence type="ECO:0000313" key="1">
    <source>
        <dbReference type="EMBL" id="AXQ05082.1"/>
    </source>
</evidence>
<accession>A0A346M2U3</accession>
<sequence length="119" mass="13783">MDRCPRKSRKSRNRLRPTLMISGLPTLNSMGSIDRLLVSAIASQPLSQDWVKWIVGLWVSQVSSRNYLALLAKILKVYPHWVTESMLSNRELAIWIQSRLILLEEHPLWKQTLVDCDQS</sequence>
<reference evidence="1" key="1">
    <citation type="submission" date="2017-11" db="EMBL/GenBank/DDBJ databases">
        <title>Molecular characterisation of novel mammalian orthoreovirus isolates from bats in Slovenia.</title>
        <authorList>
            <person name="Naglic T."/>
            <person name="Rihtaric D."/>
            <person name="Hostnik P."/>
            <person name="Toplak N."/>
            <person name="Koren S."/>
            <person name="Kuhar U."/>
            <person name="Jamnikar Ciglenecki U."/>
            <person name="Kutnjak D."/>
            <person name="Ravnikar M."/>
            <person name="Steyer A."/>
        </authorList>
    </citation>
    <scope>NUCLEOTIDE SEQUENCE</scope>
    <source>
        <strain evidence="1">SI-MRV03</strain>
    </source>
</reference>
<dbReference type="Pfam" id="PF02454">
    <property type="entry name" value="Sigma_1s"/>
    <property type="match status" value="1"/>
</dbReference>
<proteinExistence type="predicted"/>
<gene>
    <name evidence="1" type="primary">S1</name>
</gene>
<dbReference type="EMBL" id="MG457094">
    <property type="protein sequence ID" value="AXQ05082.1"/>
    <property type="molecule type" value="Genomic_RNA"/>
</dbReference>
<name>A0A346M2U3_9REOV</name>
<dbReference type="GO" id="GO:0044003">
    <property type="term" value="P:symbiont-mediated perturbation of host process"/>
    <property type="evidence" value="ECO:0007669"/>
    <property type="project" value="InterPro"/>
</dbReference>
<organism evidence="1">
    <name type="scientific">Mammalian orthoreovirus</name>
    <dbReference type="NCBI Taxonomy" id="351073"/>
    <lineage>
        <taxon>Viruses</taxon>
        <taxon>Riboviria</taxon>
        <taxon>Orthornavirae</taxon>
        <taxon>Duplornaviricota</taxon>
        <taxon>Resentoviricetes</taxon>
        <taxon>Reovirales</taxon>
        <taxon>Spinareoviridae</taxon>
        <taxon>Orthoreovirus</taxon>
        <taxon>Orthoreovirus mammalis</taxon>
    </lineage>
</organism>
<dbReference type="InterPro" id="IPR003478">
    <property type="entry name" value="Capsid_sigma_1s"/>
</dbReference>
<protein>
    <submittedName>
        <fullName evidence="1">Sigma 1s</fullName>
    </submittedName>
</protein>